<name>A0A2G9GIL5_9LAMI</name>
<gene>
    <name evidence="1" type="ORF">CDL12_22326</name>
</gene>
<dbReference type="Proteomes" id="UP000231279">
    <property type="component" value="Unassembled WGS sequence"/>
</dbReference>
<keyword evidence="2" id="KW-1185">Reference proteome</keyword>
<proteinExistence type="predicted"/>
<dbReference type="PANTHER" id="PTHR34222">
    <property type="entry name" value="GAG_PRE-INTEGRS DOMAIN-CONTAINING PROTEIN"/>
    <property type="match status" value="1"/>
</dbReference>
<protein>
    <submittedName>
        <fullName evidence="1">Uncharacterized protein</fullName>
    </submittedName>
</protein>
<evidence type="ECO:0000313" key="1">
    <source>
        <dbReference type="EMBL" id="PIN05129.1"/>
    </source>
</evidence>
<comment type="caution">
    <text evidence="1">The sequence shown here is derived from an EMBL/GenBank/DDBJ whole genome shotgun (WGS) entry which is preliminary data.</text>
</comment>
<reference evidence="2" key="1">
    <citation type="journal article" date="2018" name="Gigascience">
        <title>Genome assembly of the Pink Ipe (Handroanthus impetiginosus, Bignoniaceae), a highly valued, ecologically keystone Neotropical timber forest tree.</title>
        <authorList>
            <person name="Silva-Junior O.B."/>
            <person name="Grattapaglia D."/>
            <person name="Novaes E."/>
            <person name="Collevatti R.G."/>
        </authorList>
    </citation>
    <scope>NUCLEOTIDE SEQUENCE [LARGE SCALE GENOMIC DNA]</scope>
    <source>
        <strain evidence="2">cv. UFG-1</strain>
    </source>
</reference>
<organism evidence="1 2">
    <name type="scientific">Handroanthus impetiginosus</name>
    <dbReference type="NCBI Taxonomy" id="429701"/>
    <lineage>
        <taxon>Eukaryota</taxon>
        <taxon>Viridiplantae</taxon>
        <taxon>Streptophyta</taxon>
        <taxon>Embryophyta</taxon>
        <taxon>Tracheophyta</taxon>
        <taxon>Spermatophyta</taxon>
        <taxon>Magnoliopsida</taxon>
        <taxon>eudicotyledons</taxon>
        <taxon>Gunneridae</taxon>
        <taxon>Pentapetalae</taxon>
        <taxon>asterids</taxon>
        <taxon>lamiids</taxon>
        <taxon>Lamiales</taxon>
        <taxon>Bignoniaceae</taxon>
        <taxon>Crescentiina</taxon>
        <taxon>Tabebuia alliance</taxon>
        <taxon>Handroanthus</taxon>
    </lineage>
</organism>
<accession>A0A2G9GIL5</accession>
<evidence type="ECO:0000313" key="2">
    <source>
        <dbReference type="Proteomes" id="UP000231279"/>
    </source>
</evidence>
<dbReference type="OrthoDB" id="913744at2759"/>
<sequence>MVPLPSCSCESSRMYQDHMQQQKLLQFLLGLIDSYNQAKSQILMMSPLPTVNQAYSMLIQEENQRGHQGSTLSESSLEPTALKSSIQQPSTALLSNKNLAKHQGNQLSQFNNSKKNWNLQCDNCHLRGHMRESCYKLIGYPADFKFTKKRNPPSFSTANLVQTPSPNSHFVRLSTGHTSSVTHSGSFLFSENKSLHDVLCIPDFKYNLLSVSKLTKNLHCAVTFYPDICVFQVLSNGTMIGIGRESDGLYILKNGDGSFGAAATALSSNSIPCL</sequence>
<dbReference type="EMBL" id="NKXS01004890">
    <property type="protein sequence ID" value="PIN05129.1"/>
    <property type="molecule type" value="Genomic_DNA"/>
</dbReference>
<dbReference type="STRING" id="429701.A0A2G9GIL5"/>
<dbReference type="AlphaFoldDB" id="A0A2G9GIL5"/>
<dbReference type="PANTHER" id="PTHR34222:SF97">
    <property type="entry name" value="CATALYTIC REGION, PUTATIVE-RELATED"/>
    <property type="match status" value="1"/>
</dbReference>